<dbReference type="Proteomes" id="UP000295221">
    <property type="component" value="Unassembled WGS sequence"/>
</dbReference>
<dbReference type="InterPro" id="IPR014710">
    <property type="entry name" value="RmlC-like_jellyroll"/>
</dbReference>
<dbReference type="AlphaFoldDB" id="A0A4R2GHN3"/>
<evidence type="ECO:0000259" key="4">
    <source>
        <dbReference type="Pfam" id="PF05726"/>
    </source>
</evidence>
<evidence type="ECO:0000256" key="2">
    <source>
        <dbReference type="RuleBase" id="RU003457"/>
    </source>
</evidence>
<dbReference type="Pfam" id="PF02678">
    <property type="entry name" value="Pirin"/>
    <property type="match status" value="1"/>
</dbReference>
<dbReference type="InterPro" id="IPR008778">
    <property type="entry name" value="Pirin_C_dom"/>
</dbReference>
<gene>
    <name evidence="5" type="ORF">EV194_11210</name>
</gene>
<proteinExistence type="inferred from homology"/>
<reference evidence="5 6" key="1">
    <citation type="submission" date="2019-03" db="EMBL/GenBank/DDBJ databases">
        <title>Genomic Encyclopedia of Type Strains, Phase IV (KMG-IV): sequencing the most valuable type-strain genomes for metagenomic binning, comparative biology and taxonomic classification.</title>
        <authorList>
            <person name="Goeker M."/>
        </authorList>
    </citation>
    <scope>NUCLEOTIDE SEQUENCE [LARGE SCALE GENOMIC DNA]</scope>
    <source>
        <strain evidence="5 6">DSM 24179</strain>
    </source>
</reference>
<comment type="caution">
    <text evidence="5">The sequence shown here is derived from an EMBL/GenBank/DDBJ whole genome shotgun (WGS) entry which is preliminary data.</text>
</comment>
<evidence type="ECO:0000259" key="3">
    <source>
        <dbReference type="Pfam" id="PF02678"/>
    </source>
</evidence>
<feature type="domain" description="Pirin C-terminal" evidence="4">
    <location>
        <begin position="209"/>
        <end position="309"/>
    </location>
</feature>
<protein>
    <recommendedName>
        <fullName evidence="7">Pirin</fullName>
    </recommendedName>
</protein>
<evidence type="ECO:0008006" key="7">
    <source>
        <dbReference type="Google" id="ProtNLM"/>
    </source>
</evidence>
<dbReference type="OrthoDB" id="321327at2"/>
<dbReference type="CDD" id="cd02909">
    <property type="entry name" value="cupin_pirin_N"/>
    <property type="match status" value="1"/>
</dbReference>
<keyword evidence="6" id="KW-1185">Reference proteome</keyword>
<comment type="similarity">
    <text evidence="1 2">Belongs to the pirin family.</text>
</comment>
<sequence>MYNKLITDIKPLGFKWETQDPFLFCVHHDDDYPKGNEEFGPDASLEGRNLGQDFTTKDGWRMYHGEKVPGFPAHPHRGFETVTIVLTGYVDHSDSHGASGRYGEGDVQWMTAGAGLQHSEMFPLIHKDKPNPLELFQVWLNLPKKSKFAEPHYKMLWAEDIPLHIEKDENGKAIEVTVIAGKIGKVAAPSPAPDSWAADCDNEVGIWLIKMEAGSQWTLPSASLEVNRSLYFYKGSEINIAGIDVNAYNSIDLLADQPVVIKNGDADAYLLLLQGMPINEPAIQHGPFVMNTAAEIQQAFSDYRRTQFGGWPWSRYDNVHDRNSGRFAKYADGKEESR</sequence>
<evidence type="ECO:0000313" key="5">
    <source>
        <dbReference type="EMBL" id="TCO06789.1"/>
    </source>
</evidence>
<dbReference type="EMBL" id="SLWK01000012">
    <property type="protein sequence ID" value="TCO06789.1"/>
    <property type="molecule type" value="Genomic_DNA"/>
</dbReference>
<dbReference type="PANTHER" id="PTHR13903:SF8">
    <property type="entry name" value="PIRIN"/>
    <property type="match status" value="1"/>
</dbReference>
<dbReference type="InterPro" id="IPR003829">
    <property type="entry name" value="Pirin_N_dom"/>
</dbReference>
<evidence type="ECO:0000256" key="1">
    <source>
        <dbReference type="ARBA" id="ARBA00008416"/>
    </source>
</evidence>
<dbReference type="Pfam" id="PF05726">
    <property type="entry name" value="Pirin_C"/>
    <property type="match status" value="1"/>
</dbReference>
<feature type="domain" description="Pirin N-terminal" evidence="3">
    <location>
        <begin position="62"/>
        <end position="140"/>
    </location>
</feature>
<dbReference type="InterPro" id="IPR011051">
    <property type="entry name" value="RmlC_Cupin_sf"/>
</dbReference>
<dbReference type="PANTHER" id="PTHR13903">
    <property type="entry name" value="PIRIN-RELATED"/>
    <property type="match status" value="1"/>
</dbReference>
<evidence type="ECO:0000313" key="6">
    <source>
        <dbReference type="Proteomes" id="UP000295221"/>
    </source>
</evidence>
<organism evidence="5 6">
    <name type="scientific">Natronoflexus pectinivorans</name>
    <dbReference type="NCBI Taxonomy" id="682526"/>
    <lineage>
        <taxon>Bacteria</taxon>
        <taxon>Pseudomonadati</taxon>
        <taxon>Bacteroidota</taxon>
        <taxon>Bacteroidia</taxon>
        <taxon>Marinilabiliales</taxon>
        <taxon>Marinilabiliaceae</taxon>
        <taxon>Natronoflexus</taxon>
    </lineage>
</organism>
<dbReference type="RefSeq" id="WP_132434585.1">
    <property type="nucleotide sequence ID" value="NZ_SLWK01000012.1"/>
</dbReference>
<dbReference type="SUPFAM" id="SSF51182">
    <property type="entry name" value="RmlC-like cupins"/>
    <property type="match status" value="1"/>
</dbReference>
<dbReference type="Gene3D" id="2.60.120.10">
    <property type="entry name" value="Jelly Rolls"/>
    <property type="match status" value="2"/>
</dbReference>
<accession>A0A4R2GHN3</accession>
<dbReference type="InterPro" id="IPR012093">
    <property type="entry name" value="Pirin"/>
</dbReference>
<name>A0A4R2GHN3_9BACT</name>